<dbReference type="InterPro" id="IPR003660">
    <property type="entry name" value="HAMP_dom"/>
</dbReference>
<dbReference type="Pfam" id="PF02518">
    <property type="entry name" value="HATPase_c"/>
    <property type="match status" value="1"/>
</dbReference>
<feature type="domain" description="Histidine kinase" evidence="8">
    <location>
        <begin position="291"/>
        <end position="525"/>
    </location>
</feature>
<dbReference type="SMART" id="SM00387">
    <property type="entry name" value="HATPase_c"/>
    <property type="match status" value="1"/>
</dbReference>
<evidence type="ECO:0000259" key="8">
    <source>
        <dbReference type="PROSITE" id="PS50109"/>
    </source>
</evidence>
<keyword evidence="5 10" id="KW-0808">Transferase</keyword>
<evidence type="ECO:0000259" key="9">
    <source>
        <dbReference type="PROSITE" id="PS50885"/>
    </source>
</evidence>
<comment type="subcellular location">
    <subcellularLocation>
        <location evidence="2">Membrane</location>
    </subcellularLocation>
</comment>
<evidence type="ECO:0000256" key="3">
    <source>
        <dbReference type="ARBA" id="ARBA00012438"/>
    </source>
</evidence>
<keyword evidence="7" id="KW-0812">Transmembrane</keyword>
<evidence type="ECO:0000256" key="2">
    <source>
        <dbReference type="ARBA" id="ARBA00004370"/>
    </source>
</evidence>
<dbReference type="PANTHER" id="PTHR43065:SF42">
    <property type="entry name" value="TWO-COMPONENT SENSOR PPRA"/>
    <property type="match status" value="1"/>
</dbReference>
<evidence type="ECO:0000313" key="10">
    <source>
        <dbReference type="EMBL" id="CBS89377.1"/>
    </source>
</evidence>
<dbReference type="EMBL" id="FQ311870">
    <property type="protein sequence ID" value="CBS89377.1"/>
    <property type="molecule type" value="Genomic_DNA"/>
</dbReference>
<evidence type="ECO:0000256" key="4">
    <source>
        <dbReference type="ARBA" id="ARBA00022553"/>
    </source>
</evidence>
<dbReference type="KEGG" id="ali:AZOLI_p20210"/>
<keyword evidence="6 10" id="KW-0418">Kinase</keyword>
<protein>
    <recommendedName>
        <fullName evidence="3">histidine kinase</fullName>
        <ecNumber evidence="3">2.7.13.3</ecNumber>
    </recommendedName>
</protein>
<dbReference type="PROSITE" id="PS50885">
    <property type="entry name" value="HAMP"/>
    <property type="match status" value="1"/>
</dbReference>
<dbReference type="PANTHER" id="PTHR43065">
    <property type="entry name" value="SENSOR HISTIDINE KINASE"/>
    <property type="match status" value="1"/>
</dbReference>
<evidence type="ECO:0000256" key="5">
    <source>
        <dbReference type="ARBA" id="ARBA00022679"/>
    </source>
</evidence>
<organism evidence="10 11">
    <name type="scientific">Azospirillum lipoferum (strain 4B)</name>
    <dbReference type="NCBI Taxonomy" id="862719"/>
    <lineage>
        <taxon>Bacteria</taxon>
        <taxon>Pseudomonadati</taxon>
        <taxon>Pseudomonadota</taxon>
        <taxon>Alphaproteobacteria</taxon>
        <taxon>Rhodospirillales</taxon>
        <taxon>Azospirillaceae</taxon>
        <taxon>Azospirillum</taxon>
    </lineage>
</organism>
<sequence>MLRGCLTRFGAVFSESLMVRTVGLICLPLLLAVGLAVVVAISFSNRDARTALEARARQTVALLAGGVGDALWNVDRVAAQSILHPLSKDPDFVGAVVFERGGSVFLGLGEVDPPRSGLIVEQVSLIRLTAGGQAGEQGRGQHIGQLRLYLTTANAERTINSRAWAIALSGLGLLVAVCGLLAVIVRGVTAPVRQMTDGMAVLAAGRIDLEIPRVDRRDEIGRMAAALGTLKQHAAERLEFIERQARHMEVIEEIVAKRTGELTAALETLKLAQNELIRSEKLAALGGMVAAIAHEINTPIGSSLTVATTLSDKITEFQAILQGKELRRSVIRDYSDSFGTASQLLVGNLLRASELIGRFKRVAVDQTGELRRRFELDVVCGEVVAMLRPTYRHSPVSIDLRLPGGVVMDSFPGALGQVLTNLMTNAMLHAFADATAAGSITVGATLEEDGRHVTLTVADDGAGIPAAVLPRIFDPFFTTKLGSGGSGLGLHIVYAIVMRVLGGVVAVESQIGQGTRFSIVLPLVAPQQSGQDAVEEPVIMPS</sequence>
<dbReference type="Gene3D" id="6.10.340.10">
    <property type="match status" value="1"/>
</dbReference>
<dbReference type="InterPro" id="IPR036890">
    <property type="entry name" value="HATPase_C_sf"/>
</dbReference>
<dbReference type="GO" id="GO:0016020">
    <property type="term" value="C:membrane"/>
    <property type="evidence" value="ECO:0007669"/>
    <property type="project" value="UniProtKB-SubCell"/>
</dbReference>
<geneLocation type="plasmid" evidence="10 11">
    <name>AZO_p2</name>
</geneLocation>
<feature type="domain" description="HAMP" evidence="9">
    <location>
        <begin position="186"/>
        <end position="239"/>
    </location>
</feature>
<feature type="transmembrane region" description="Helical" evidence="7">
    <location>
        <begin position="22"/>
        <end position="43"/>
    </location>
</feature>
<keyword evidence="11" id="KW-1185">Reference proteome</keyword>
<dbReference type="PROSITE" id="PS50109">
    <property type="entry name" value="HIS_KIN"/>
    <property type="match status" value="1"/>
</dbReference>
<accession>G7ZCH4</accession>
<dbReference type="GO" id="GO:0004673">
    <property type="term" value="F:protein histidine kinase activity"/>
    <property type="evidence" value="ECO:0007669"/>
    <property type="project" value="UniProtKB-EC"/>
</dbReference>
<keyword evidence="7" id="KW-0472">Membrane</keyword>
<gene>
    <name evidence="10" type="ordered locus">AZOLI_p20210</name>
</gene>
<evidence type="ECO:0000313" key="11">
    <source>
        <dbReference type="Proteomes" id="UP000005667"/>
    </source>
</evidence>
<dbReference type="Proteomes" id="UP000005667">
    <property type="component" value="Plasmid AZO_p2"/>
</dbReference>
<dbReference type="AlphaFoldDB" id="G7ZCH4"/>
<comment type="catalytic activity">
    <reaction evidence="1">
        <text>ATP + protein L-histidine = ADP + protein N-phospho-L-histidine.</text>
        <dbReference type="EC" id="2.7.13.3"/>
    </reaction>
</comment>
<evidence type="ECO:0000256" key="7">
    <source>
        <dbReference type="SAM" id="Phobius"/>
    </source>
</evidence>
<dbReference type="OrthoDB" id="7325042at2"/>
<feature type="transmembrane region" description="Helical" evidence="7">
    <location>
        <begin position="163"/>
        <end position="185"/>
    </location>
</feature>
<dbReference type="InterPro" id="IPR004358">
    <property type="entry name" value="Sig_transdc_His_kin-like_C"/>
</dbReference>
<evidence type="ECO:0000256" key="1">
    <source>
        <dbReference type="ARBA" id="ARBA00000085"/>
    </source>
</evidence>
<dbReference type="Gene3D" id="1.10.287.130">
    <property type="match status" value="1"/>
</dbReference>
<dbReference type="HOGENOM" id="CLU_000445_133_5_5"/>
<dbReference type="CDD" id="cd06225">
    <property type="entry name" value="HAMP"/>
    <property type="match status" value="1"/>
</dbReference>
<evidence type="ECO:0000256" key="6">
    <source>
        <dbReference type="ARBA" id="ARBA00022777"/>
    </source>
</evidence>
<dbReference type="SUPFAM" id="SSF55874">
    <property type="entry name" value="ATPase domain of HSP90 chaperone/DNA topoisomerase II/histidine kinase"/>
    <property type="match status" value="1"/>
</dbReference>
<keyword evidence="4" id="KW-0597">Phosphoprotein</keyword>
<keyword evidence="7" id="KW-1133">Transmembrane helix</keyword>
<dbReference type="PRINTS" id="PR00344">
    <property type="entry name" value="BCTRLSENSOR"/>
</dbReference>
<proteinExistence type="predicted"/>
<dbReference type="SUPFAM" id="SSF158472">
    <property type="entry name" value="HAMP domain-like"/>
    <property type="match status" value="1"/>
</dbReference>
<dbReference type="Pfam" id="PF00672">
    <property type="entry name" value="HAMP"/>
    <property type="match status" value="1"/>
</dbReference>
<dbReference type="InterPro" id="IPR005467">
    <property type="entry name" value="His_kinase_dom"/>
</dbReference>
<dbReference type="GO" id="GO:0007165">
    <property type="term" value="P:signal transduction"/>
    <property type="evidence" value="ECO:0007669"/>
    <property type="project" value="InterPro"/>
</dbReference>
<dbReference type="SMART" id="SM00304">
    <property type="entry name" value="HAMP"/>
    <property type="match status" value="1"/>
</dbReference>
<dbReference type="InterPro" id="IPR003594">
    <property type="entry name" value="HATPase_dom"/>
</dbReference>
<name>G7ZCH4_AZOL4</name>
<keyword evidence="10" id="KW-0614">Plasmid</keyword>
<reference evidence="11" key="1">
    <citation type="journal article" date="2011" name="PLoS Genet.">
        <title>Azospirillum genomes reveal transition of bacteria from aquatic to terrestrial environments.</title>
        <authorList>
            <person name="Wisniewski-Dye F."/>
            <person name="Borziak K."/>
            <person name="Khalsa-Moyers G."/>
            <person name="Alexandre G."/>
            <person name="Sukharnikov L.O."/>
            <person name="Wuichet K."/>
            <person name="Hurst G.B."/>
            <person name="McDonald W.H."/>
            <person name="Robertson J.S."/>
            <person name="Barbe V."/>
            <person name="Calteau A."/>
            <person name="Rouy Z."/>
            <person name="Mangenot S."/>
            <person name="Prigent-Combaret C."/>
            <person name="Normand P."/>
            <person name="Boyer M."/>
            <person name="Siguier P."/>
            <person name="Dessaux Y."/>
            <person name="Elmerich C."/>
            <person name="Condemine G."/>
            <person name="Krishnen G."/>
            <person name="Kennedy I."/>
            <person name="Paterson A.H."/>
            <person name="Gonzalez V."/>
            <person name="Mavingui P."/>
            <person name="Zhulin I.B."/>
        </authorList>
    </citation>
    <scope>NUCLEOTIDE SEQUENCE [LARGE SCALE GENOMIC DNA]</scope>
    <source>
        <strain evidence="11">4B</strain>
    </source>
</reference>
<dbReference type="EC" id="2.7.13.3" evidence="3"/>
<dbReference type="Gene3D" id="3.30.565.10">
    <property type="entry name" value="Histidine kinase-like ATPase, C-terminal domain"/>
    <property type="match status" value="1"/>
</dbReference>